<evidence type="ECO:0000256" key="17">
    <source>
        <dbReference type="ARBA" id="ARBA00023180"/>
    </source>
</evidence>
<evidence type="ECO:0000256" key="13">
    <source>
        <dbReference type="ARBA" id="ARBA00022833"/>
    </source>
</evidence>
<dbReference type="PANTHER" id="PTHR12053">
    <property type="entry name" value="PROTEASE FAMILY M28 PLASMA GLUTAMATE CARBOXYPEPTIDASE-RELATED"/>
    <property type="match status" value="1"/>
</dbReference>
<dbReference type="Proteomes" id="UP000243887">
    <property type="component" value="Unassembled WGS sequence"/>
</dbReference>
<dbReference type="RefSeq" id="WP_090677857.1">
    <property type="nucleotide sequence ID" value="NZ_FORU01000002.1"/>
</dbReference>
<evidence type="ECO:0000256" key="10">
    <source>
        <dbReference type="ARBA" id="ARBA00022729"/>
    </source>
</evidence>
<keyword evidence="15" id="KW-0482">Metalloprotease</keyword>
<evidence type="ECO:0000256" key="16">
    <source>
        <dbReference type="ARBA" id="ARBA00023145"/>
    </source>
</evidence>
<dbReference type="STRING" id="1150112.SAMN04487893_10274"/>
<evidence type="ECO:0000256" key="3">
    <source>
        <dbReference type="ARBA" id="ARBA00004555"/>
    </source>
</evidence>
<evidence type="ECO:0000256" key="2">
    <source>
        <dbReference type="ARBA" id="ARBA00004371"/>
    </source>
</evidence>
<dbReference type="AlphaFoldDB" id="A0A1I3M8Q4"/>
<keyword evidence="18" id="KW-0458">Lysosome</keyword>
<dbReference type="GO" id="GO:0004180">
    <property type="term" value="F:carboxypeptidase activity"/>
    <property type="evidence" value="ECO:0007669"/>
    <property type="project" value="UniProtKB-KW"/>
</dbReference>
<dbReference type="PANTHER" id="PTHR12053:SF3">
    <property type="entry name" value="CARBOXYPEPTIDASE Q"/>
    <property type="match status" value="1"/>
</dbReference>
<dbReference type="Pfam" id="PF04389">
    <property type="entry name" value="Peptidase_M28"/>
    <property type="match status" value="1"/>
</dbReference>
<keyword evidence="13" id="KW-0862">Zinc</keyword>
<dbReference type="GO" id="GO:0046872">
    <property type="term" value="F:metal ion binding"/>
    <property type="evidence" value="ECO:0007669"/>
    <property type="project" value="UniProtKB-KW"/>
</dbReference>
<dbReference type="GO" id="GO:0005764">
    <property type="term" value="C:lysosome"/>
    <property type="evidence" value="ECO:0007669"/>
    <property type="project" value="UniProtKB-SubCell"/>
</dbReference>
<comment type="subcellular location">
    <subcellularLocation>
        <location evidence="1">Endoplasmic reticulum</location>
    </subcellularLocation>
    <subcellularLocation>
        <location evidence="3">Golgi apparatus</location>
    </subcellularLocation>
    <subcellularLocation>
        <location evidence="2">Lysosome</location>
    </subcellularLocation>
    <subcellularLocation>
        <location evidence="4">Secreted</location>
    </subcellularLocation>
</comment>
<evidence type="ECO:0000259" key="23">
    <source>
        <dbReference type="Pfam" id="PF04389"/>
    </source>
</evidence>
<keyword evidence="12" id="KW-0256">Endoplasmic reticulum</keyword>
<dbReference type="Gene3D" id="3.50.30.30">
    <property type="match status" value="1"/>
</dbReference>
<evidence type="ECO:0000256" key="6">
    <source>
        <dbReference type="ARBA" id="ARBA00022525"/>
    </source>
</evidence>
<reference evidence="25" key="1">
    <citation type="submission" date="2016-10" db="EMBL/GenBank/DDBJ databases">
        <authorList>
            <person name="Varghese N."/>
            <person name="Submissions S."/>
        </authorList>
    </citation>
    <scope>NUCLEOTIDE SEQUENCE [LARGE SCALE GENOMIC DNA]</scope>
    <source>
        <strain evidence="25">DSM 26542</strain>
    </source>
</reference>
<proteinExistence type="predicted"/>
<feature type="chain" id="PRO_5017366851" description="Carboxypeptidase Q" evidence="22">
    <location>
        <begin position="29"/>
        <end position="522"/>
    </location>
</feature>
<dbReference type="SUPFAM" id="SSF53187">
    <property type="entry name" value="Zn-dependent exopeptidases"/>
    <property type="match status" value="1"/>
</dbReference>
<evidence type="ECO:0000256" key="18">
    <source>
        <dbReference type="ARBA" id="ARBA00023228"/>
    </source>
</evidence>
<evidence type="ECO:0000256" key="15">
    <source>
        <dbReference type="ARBA" id="ARBA00023049"/>
    </source>
</evidence>
<keyword evidence="17" id="KW-0325">Glycoprotein</keyword>
<dbReference type="GO" id="GO:0006508">
    <property type="term" value="P:proteolysis"/>
    <property type="evidence" value="ECO:0007669"/>
    <property type="project" value="UniProtKB-KW"/>
</dbReference>
<evidence type="ECO:0000256" key="8">
    <source>
        <dbReference type="ARBA" id="ARBA00022670"/>
    </source>
</evidence>
<evidence type="ECO:0000256" key="20">
    <source>
        <dbReference type="ARBA" id="ARBA00033328"/>
    </source>
</evidence>
<dbReference type="OrthoDB" id="9769665at2"/>
<evidence type="ECO:0000313" key="25">
    <source>
        <dbReference type="Proteomes" id="UP000243887"/>
    </source>
</evidence>
<accession>A0A1I3M8Q4</accession>
<protein>
    <recommendedName>
        <fullName evidence="5">Carboxypeptidase Q</fullName>
    </recommendedName>
    <alternativeName>
        <fullName evidence="20">Plasma glutamate carboxypeptidase</fullName>
    </alternativeName>
</protein>
<evidence type="ECO:0000256" key="11">
    <source>
        <dbReference type="ARBA" id="ARBA00022801"/>
    </source>
</evidence>
<evidence type="ECO:0000313" key="24">
    <source>
        <dbReference type="EMBL" id="SFI93343.1"/>
    </source>
</evidence>
<evidence type="ECO:0000256" key="19">
    <source>
        <dbReference type="ARBA" id="ARBA00025833"/>
    </source>
</evidence>
<keyword evidence="7" id="KW-0121">Carboxypeptidase</keyword>
<feature type="region of interest" description="Disordered" evidence="21">
    <location>
        <begin position="503"/>
        <end position="522"/>
    </location>
</feature>
<dbReference type="Gene3D" id="3.40.630.10">
    <property type="entry name" value="Zn peptidases"/>
    <property type="match status" value="1"/>
</dbReference>
<feature type="signal peptide" evidence="22">
    <location>
        <begin position="1"/>
        <end position="28"/>
    </location>
</feature>
<feature type="domain" description="Peptidase M28" evidence="23">
    <location>
        <begin position="286"/>
        <end position="478"/>
    </location>
</feature>
<evidence type="ECO:0000256" key="14">
    <source>
        <dbReference type="ARBA" id="ARBA00023034"/>
    </source>
</evidence>
<name>A0A1I3M8Q4_9FLAO</name>
<dbReference type="GO" id="GO:0005576">
    <property type="term" value="C:extracellular region"/>
    <property type="evidence" value="ECO:0007669"/>
    <property type="project" value="UniProtKB-SubCell"/>
</dbReference>
<dbReference type="InterPro" id="IPR039866">
    <property type="entry name" value="CPQ"/>
</dbReference>
<keyword evidence="25" id="KW-1185">Reference proteome</keyword>
<evidence type="ECO:0000256" key="5">
    <source>
        <dbReference type="ARBA" id="ARBA00014116"/>
    </source>
</evidence>
<dbReference type="EMBL" id="FORU01000002">
    <property type="protein sequence ID" value="SFI93343.1"/>
    <property type="molecule type" value="Genomic_DNA"/>
</dbReference>
<keyword evidence="16" id="KW-0865">Zymogen</keyword>
<keyword evidence="9" id="KW-0479">Metal-binding</keyword>
<comment type="subunit">
    <text evidence="19">Homodimer. The monomeric form is inactive while the homodimer is active.</text>
</comment>
<evidence type="ECO:0000256" key="4">
    <source>
        <dbReference type="ARBA" id="ARBA00004613"/>
    </source>
</evidence>
<gene>
    <name evidence="24" type="ORF">SAMN04487893_10274</name>
</gene>
<evidence type="ECO:0000256" key="12">
    <source>
        <dbReference type="ARBA" id="ARBA00022824"/>
    </source>
</evidence>
<keyword evidence="14" id="KW-0333">Golgi apparatus</keyword>
<keyword evidence="10 22" id="KW-0732">Signal</keyword>
<keyword evidence="11" id="KW-0378">Hydrolase</keyword>
<dbReference type="GO" id="GO:0070573">
    <property type="term" value="F:metallodipeptidase activity"/>
    <property type="evidence" value="ECO:0007669"/>
    <property type="project" value="InterPro"/>
</dbReference>
<evidence type="ECO:0000256" key="1">
    <source>
        <dbReference type="ARBA" id="ARBA00004240"/>
    </source>
</evidence>
<keyword evidence="6" id="KW-0964">Secreted</keyword>
<evidence type="ECO:0000256" key="7">
    <source>
        <dbReference type="ARBA" id="ARBA00022645"/>
    </source>
</evidence>
<keyword evidence="8" id="KW-0645">Protease</keyword>
<evidence type="ECO:0000256" key="21">
    <source>
        <dbReference type="SAM" id="MobiDB-lite"/>
    </source>
</evidence>
<organism evidence="24 25">
    <name type="scientific">Myroides guanonis</name>
    <dbReference type="NCBI Taxonomy" id="1150112"/>
    <lineage>
        <taxon>Bacteria</taxon>
        <taxon>Pseudomonadati</taxon>
        <taxon>Bacteroidota</taxon>
        <taxon>Flavobacteriia</taxon>
        <taxon>Flavobacteriales</taxon>
        <taxon>Flavobacteriaceae</taxon>
        <taxon>Myroides</taxon>
    </lineage>
</organism>
<evidence type="ECO:0000256" key="9">
    <source>
        <dbReference type="ARBA" id="ARBA00022723"/>
    </source>
</evidence>
<dbReference type="InterPro" id="IPR007484">
    <property type="entry name" value="Peptidase_M28"/>
</dbReference>
<sequence>MKKSLHFSKYSRVIVVGLFCVSSTFLCAQTKDKVVDQIIEEATEHSQLENYAFELIDVIGPRLVGTPQMKQAHDWVKNSYIGLGFEARNEAYGTWKAWDRGVTTIAMTSPRIQSLEGRQLAWSPATVKKGIEAEVVVLPEATTAAEFKELLKQVKGKFVLISKNTISGRPDHQWKEYATPESYEKYKKEQAEVDGAWAKRISNTGHSLKELPKVLESAGAVGVLMSYWTGIMGANRVFGAETTRIPTVDLSVEDYGLLYRLAEKGQKPRIHVQADSKDLGTTETYNTIAELKGSEKADEYVVLSAHLDSWDGATGATDNGTGIITIMEAARILKKVLPNPKRTILIGNWGSEEQGLNGSRAFVADHPELHDKIQVVLNQDSGTGRIVNLSGQGFLNSYAFLGDWLQAVPEAYKSDLKTTFLGSPSSSGSDHSSFVSVGIPAFMLGSLNWGYGGYTWHTNRDTYDKIVFDDIRSNAILIAILAYKASEADEMVSREKIELPLQKNGDRESWPEVKQPQRIAPK</sequence>
<evidence type="ECO:0000256" key="22">
    <source>
        <dbReference type="SAM" id="SignalP"/>
    </source>
</evidence>